<proteinExistence type="predicted"/>
<dbReference type="RefSeq" id="WP_046715164.1">
    <property type="nucleotide sequence ID" value="NZ_BJXR01000028.1"/>
</dbReference>
<dbReference type="AlphaFoldDB" id="A0A511T2M9"/>
<dbReference type="OrthoDB" id="3209459at2"/>
<reference evidence="2 3" key="1">
    <citation type="submission" date="2016-10" db="EMBL/GenBank/DDBJ databases">
        <authorList>
            <person name="Varghese N."/>
            <person name="Submissions S."/>
        </authorList>
    </citation>
    <scope>NUCLEOTIDE SEQUENCE [LARGE SCALE GENOMIC DNA]</scope>
    <source>
        <strain evidence="2 3">DSM 16525</strain>
    </source>
</reference>
<evidence type="ECO:0000313" key="1">
    <source>
        <dbReference type="EMBL" id="GEN08421.1"/>
    </source>
</evidence>
<dbReference type="Proteomes" id="UP000321514">
    <property type="component" value="Unassembled WGS sequence"/>
</dbReference>
<sequence length="105" mass="11268">MPIAECAGGCPRVISLSVDPAGNPVAAAQPEHFATHYRHCPACRRFWCERCVGEALACIRCAGPLESPTPRHALDIIFGGRIPEGLLASLDLKDTEDDSKRRGGN</sequence>
<gene>
    <name evidence="1" type="ORF">MFU01_34580</name>
    <name evidence="2" type="ORF">SAMN05443572_106151</name>
</gene>
<protein>
    <submittedName>
        <fullName evidence="1">Uncharacterized protein</fullName>
    </submittedName>
</protein>
<accession>A0A511T2M9</accession>
<evidence type="ECO:0000313" key="2">
    <source>
        <dbReference type="EMBL" id="SEU20549.1"/>
    </source>
</evidence>
<dbReference type="Proteomes" id="UP000183760">
    <property type="component" value="Unassembled WGS sequence"/>
</dbReference>
<organism evidence="1 4">
    <name type="scientific">Myxococcus fulvus</name>
    <dbReference type="NCBI Taxonomy" id="33"/>
    <lineage>
        <taxon>Bacteria</taxon>
        <taxon>Pseudomonadati</taxon>
        <taxon>Myxococcota</taxon>
        <taxon>Myxococcia</taxon>
        <taxon>Myxococcales</taxon>
        <taxon>Cystobacterineae</taxon>
        <taxon>Myxococcaceae</taxon>
        <taxon>Myxococcus</taxon>
    </lineage>
</organism>
<dbReference type="EMBL" id="FOIB01000006">
    <property type="protein sequence ID" value="SEU20549.1"/>
    <property type="molecule type" value="Genomic_DNA"/>
</dbReference>
<dbReference type="EMBL" id="BJXR01000028">
    <property type="protein sequence ID" value="GEN08421.1"/>
    <property type="molecule type" value="Genomic_DNA"/>
</dbReference>
<evidence type="ECO:0000313" key="4">
    <source>
        <dbReference type="Proteomes" id="UP000321514"/>
    </source>
</evidence>
<reference evidence="1 4" key="2">
    <citation type="submission" date="2019-07" db="EMBL/GenBank/DDBJ databases">
        <title>Whole genome shotgun sequence of Myxococcus fulvus NBRC 100333.</title>
        <authorList>
            <person name="Hosoyama A."/>
            <person name="Uohara A."/>
            <person name="Ohji S."/>
            <person name="Ichikawa N."/>
        </authorList>
    </citation>
    <scope>NUCLEOTIDE SEQUENCE [LARGE SCALE GENOMIC DNA]</scope>
    <source>
        <strain evidence="1 4">NBRC 100333</strain>
    </source>
</reference>
<keyword evidence="3" id="KW-1185">Reference proteome</keyword>
<name>A0A511T2M9_MYXFU</name>
<dbReference type="STRING" id="1334629.MFUL124B02_30555"/>
<evidence type="ECO:0000313" key="3">
    <source>
        <dbReference type="Proteomes" id="UP000183760"/>
    </source>
</evidence>
<comment type="caution">
    <text evidence="1">The sequence shown here is derived from an EMBL/GenBank/DDBJ whole genome shotgun (WGS) entry which is preliminary data.</text>
</comment>